<evidence type="ECO:0000313" key="2">
    <source>
        <dbReference type="Proteomes" id="UP000241895"/>
    </source>
</evidence>
<dbReference type="Proteomes" id="UP000241895">
    <property type="component" value="Unassembled WGS sequence"/>
</dbReference>
<comment type="caution">
    <text evidence="1">The sequence shown here is derived from an EMBL/GenBank/DDBJ whole genome shotgun (WGS) entry which is preliminary data.</text>
</comment>
<protein>
    <submittedName>
        <fullName evidence="1">Uncharacterized protein</fullName>
    </submittedName>
</protein>
<reference evidence="1 2" key="1">
    <citation type="submission" date="2018-03" db="EMBL/GenBank/DDBJ databases">
        <authorList>
            <person name="Zhou J."/>
            <person name="Li X."/>
            <person name="Xue M."/>
            <person name="Yin J."/>
        </authorList>
    </citation>
    <scope>NUCLEOTIDE SEQUENCE [LARGE SCALE GENOMIC DNA]</scope>
    <source>
        <strain evidence="1 2">SYSU ZJ2214</strain>
    </source>
</reference>
<proteinExistence type="predicted"/>
<organism evidence="1 2">
    <name type="scientific">Halomonas litopenaei</name>
    <dbReference type="NCBI Taxonomy" id="2109328"/>
    <lineage>
        <taxon>Bacteria</taxon>
        <taxon>Pseudomonadati</taxon>
        <taxon>Pseudomonadota</taxon>
        <taxon>Gammaproteobacteria</taxon>
        <taxon>Oceanospirillales</taxon>
        <taxon>Halomonadaceae</taxon>
        <taxon>Halomonas</taxon>
    </lineage>
</organism>
<accession>A0ABX5IWW7</accession>
<name>A0ABX5IWW7_9GAMM</name>
<gene>
    <name evidence="1" type="ORF">C6W88_14445</name>
</gene>
<keyword evidence="2" id="KW-1185">Reference proteome</keyword>
<evidence type="ECO:0000313" key="1">
    <source>
        <dbReference type="EMBL" id="PTL93523.1"/>
    </source>
</evidence>
<sequence>MKGFLTLLTGMYAQSSALLDLGQVQTGFAVGTAVATGSLSALDSSIDVYETHKLYTVKI</sequence>
<dbReference type="EMBL" id="PXNS01000008">
    <property type="protein sequence ID" value="PTL93523.1"/>
    <property type="molecule type" value="Genomic_DNA"/>
</dbReference>